<sequence length="335" mass="36094">MVARDGAECAPRRSAAQRRAGREWAKWSADNAVRRLSGELAKTRFRLEAAEEALCAVIGDGEVGQRLQAMLPALQAKLWGRSPTCLERLRLNVALHAEAQGVDIVAAGAVELRCAQRGPRLEGRAAPRRKAEEAADGAMRAEAPSLFPAGLLGAVTPDLAPEGVGRDGGVRAARARRHLAAVAVSFRDYVDAIAEDGSEQLEPLDGWPRVRLPRELRRLRKRLLLLGPAAVLGEPRQGQTLKEGNGPWCEAADMRVAEALDQALEEQKGKHKRKFGLDLDEDGGFFEGGLEEPKGQHKREVDLGLGAEVSVCEDWSECGGLGGGTGFLSARELLE</sequence>
<gene>
    <name evidence="1" type="ORF">PCOR1329_LOCUS13825</name>
</gene>
<accession>A0ABN9QSJ6</accession>
<proteinExistence type="predicted"/>
<name>A0ABN9QSJ6_9DINO</name>
<evidence type="ECO:0000313" key="2">
    <source>
        <dbReference type="Proteomes" id="UP001189429"/>
    </source>
</evidence>
<reference evidence="1" key="1">
    <citation type="submission" date="2023-10" db="EMBL/GenBank/DDBJ databases">
        <authorList>
            <person name="Chen Y."/>
            <person name="Shah S."/>
            <person name="Dougan E. K."/>
            <person name="Thang M."/>
            <person name="Chan C."/>
        </authorList>
    </citation>
    <scope>NUCLEOTIDE SEQUENCE [LARGE SCALE GENOMIC DNA]</scope>
</reference>
<organism evidence="1 2">
    <name type="scientific">Prorocentrum cordatum</name>
    <dbReference type="NCBI Taxonomy" id="2364126"/>
    <lineage>
        <taxon>Eukaryota</taxon>
        <taxon>Sar</taxon>
        <taxon>Alveolata</taxon>
        <taxon>Dinophyceae</taxon>
        <taxon>Prorocentrales</taxon>
        <taxon>Prorocentraceae</taxon>
        <taxon>Prorocentrum</taxon>
    </lineage>
</organism>
<protein>
    <submittedName>
        <fullName evidence="1">Uncharacterized protein</fullName>
    </submittedName>
</protein>
<comment type="caution">
    <text evidence="1">The sequence shown here is derived from an EMBL/GenBank/DDBJ whole genome shotgun (WGS) entry which is preliminary data.</text>
</comment>
<keyword evidence="2" id="KW-1185">Reference proteome</keyword>
<feature type="non-terminal residue" evidence="1">
    <location>
        <position position="335"/>
    </location>
</feature>
<evidence type="ECO:0000313" key="1">
    <source>
        <dbReference type="EMBL" id="CAK0808154.1"/>
    </source>
</evidence>
<dbReference type="EMBL" id="CAUYUJ010004105">
    <property type="protein sequence ID" value="CAK0808154.1"/>
    <property type="molecule type" value="Genomic_DNA"/>
</dbReference>
<dbReference type="Proteomes" id="UP001189429">
    <property type="component" value="Unassembled WGS sequence"/>
</dbReference>